<dbReference type="GO" id="GO:0030091">
    <property type="term" value="P:protein repair"/>
    <property type="evidence" value="ECO:0007669"/>
    <property type="project" value="UniProtKB-UniRule"/>
</dbReference>
<comment type="similarity">
    <text evidence="2 7">Belongs to the methyltransferase superfamily. L-isoaspartyl/D-aspartyl protein methyltransferase family.</text>
</comment>
<dbReference type="Gene3D" id="3.40.50.150">
    <property type="entry name" value="Vaccinia Virus protein VP39"/>
    <property type="match status" value="1"/>
</dbReference>
<keyword evidence="4 7" id="KW-0489">Methyltransferase</keyword>
<evidence type="ECO:0000256" key="5">
    <source>
        <dbReference type="ARBA" id="ARBA00022679"/>
    </source>
</evidence>
<dbReference type="NCBIfam" id="TIGR00080">
    <property type="entry name" value="pimt"/>
    <property type="match status" value="1"/>
</dbReference>
<keyword evidence="6 7" id="KW-0949">S-adenosyl-L-methionine</keyword>
<reference evidence="8 9" key="1">
    <citation type="submission" date="2016-10" db="EMBL/GenBank/DDBJ databases">
        <authorList>
            <person name="de Groot N.N."/>
        </authorList>
    </citation>
    <scope>NUCLEOTIDE SEQUENCE [LARGE SCALE GENOMIC DNA]</scope>
    <source>
        <strain evidence="8 9">DSM 25186</strain>
    </source>
</reference>
<comment type="subcellular location">
    <subcellularLocation>
        <location evidence="1 7">Cytoplasm</location>
    </subcellularLocation>
</comment>
<evidence type="ECO:0000313" key="9">
    <source>
        <dbReference type="Proteomes" id="UP000198510"/>
    </source>
</evidence>
<dbReference type="RefSeq" id="WP_089683042.1">
    <property type="nucleotide sequence ID" value="NZ_FNFO01000005.1"/>
</dbReference>
<dbReference type="InterPro" id="IPR029063">
    <property type="entry name" value="SAM-dependent_MTases_sf"/>
</dbReference>
<dbReference type="SUPFAM" id="SSF53335">
    <property type="entry name" value="S-adenosyl-L-methionine-dependent methyltransferases"/>
    <property type="match status" value="1"/>
</dbReference>
<evidence type="ECO:0000256" key="6">
    <source>
        <dbReference type="ARBA" id="ARBA00022691"/>
    </source>
</evidence>
<evidence type="ECO:0000256" key="7">
    <source>
        <dbReference type="HAMAP-Rule" id="MF_00090"/>
    </source>
</evidence>
<dbReference type="Pfam" id="PF01135">
    <property type="entry name" value="PCMT"/>
    <property type="match status" value="1"/>
</dbReference>
<dbReference type="FunFam" id="3.40.50.150:FF:000010">
    <property type="entry name" value="Protein-L-isoaspartate O-methyltransferase"/>
    <property type="match status" value="1"/>
</dbReference>
<evidence type="ECO:0000256" key="2">
    <source>
        <dbReference type="ARBA" id="ARBA00005369"/>
    </source>
</evidence>
<dbReference type="PANTHER" id="PTHR11579">
    <property type="entry name" value="PROTEIN-L-ISOASPARTATE O-METHYLTRANSFERASE"/>
    <property type="match status" value="1"/>
</dbReference>
<dbReference type="NCBIfam" id="NF001453">
    <property type="entry name" value="PRK00312.1"/>
    <property type="match status" value="1"/>
</dbReference>
<comment type="function">
    <text evidence="7">Catalyzes the methyl esterification of L-isoaspartyl residues in peptides and proteins that result from spontaneous decomposition of normal L-aspartyl and L-asparaginyl residues. It plays a role in the repair and/or degradation of damaged proteins.</text>
</comment>
<protein>
    <recommendedName>
        <fullName evidence="7">Protein-L-isoaspartate O-methyltransferase</fullName>
        <ecNumber evidence="7">2.1.1.77</ecNumber>
    </recommendedName>
    <alternativeName>
        <fullName evidence="7">L-isoaspartyl protein carboxyl methyltransferase</fullName>
    </alternativeName>
    <alternativeName>
        <fullName evidence="7">Protein L-isoaspartyl methyltransferase</fullName>
    </alternativeName>
    <alternativeName>
        <fullName evidence="7">Protein-beta-aspartate methyltransferase</fullName>
        <shortName evidence="7">PIMT</shortName>
    </alternativeName>
</protein>
<keyword evidence="9" id="KW-1185">Reference proteome</keyword>
<gene>
    <name evidence="7" type="primary">pcm</name>
    <name evidence="8" type="ORF">SAMN05421823_10588</name>
</gene>
<name>A0A1G9IS93_9BACT</name>
<feature type="active site" evidence="7">
    <location>
        <position position="68"/>
    </location>
</feature>
<keyword evidence="3 7" id="KW-0963">Cytoplasm</keyword>
<dbReference type="InterPro" id="IPR000682">
    <property type="entry name" value="PCMT"/>
</dbReference>
<dbReference type="AlphaFoldDB" id="A0A1G9IS93"/>
<sequence length="220" mass="24828">MRESIEDSYRHRGMRRALLGKLREKGIHDERVLHAIGQIPRHIFFDAAFLEHAYQDKAFPIGEGQTISQPYTVARQTELLDVGPGMKTLEVGTGSGYQAWVLALLGAKVFSVERIPALYQKALHLFRRLPYAVQLHLGDGTLGWKSRAPFERILVTAGAPFVPDALLEQLSLGGKLVIPVGDDQQQRMIRLTKLAGNEIRKEEFEVYRFVPLKGKLGWNE</sequence>
<dbReference type="OrthoDB" id="9810066at2"/>
<evidence type="ECO:0000256" key="1">
    <source>
        <dbReference type="ARBA" id="ARBA00004496"/>
    </source>
</evidence>
<accession>A0A1G9IS93</accession>
<dbReference type="EC" id="2.1.1.77" evidence="7"/>
<proteinExistence type="inferred from homology"/>
<dbReference type="EMBL" id="FNFO01000005">
    <property type="protein sequence ID" value="SDL27896.1"/>
    <property type="molecule type" value="Genomic_DNA"/>
</dbReference>
<dbReference type="GO" id="GO:0004719">
    <property type="term" value="F:protein-L-isoaspartate (D-aspartate) O-methyltransferase activity"/>
    <property type="evidence" value="ECO:0007669"/>
    <property type="project" value="UniProtKB-UniRule"/>
</dbReference>
<keyword evidence="5 7" id="KW-0808">Transferase</keyword>
<dbReference type="PROSITE" id="PS01279">
    <property type="entry name" value="PCMT"/>
    <property type="match status" value="1"/>
</dbReference>
<dbReference type="Proteomes" id="UP000198510">
    <property type="component" value="Unassembled WGS sequence"/>
</dbReference>
<evidence type="ECO:0000313" key="8">
    <source>
        <dbReference type="EMBL" id="SDL27896.1"/>
    </source>
</evidence>
<comment type="catalytic activity">
    <reaction evidence="7">
        <text>[protein]-L-isoaspartate + S-adenosyl-L-methionine = [protein]-L-isoaspartate alpha-methyl ester + S-adenosyl-L-homocysteine</text>
        <dbReference type="Rhea" id="RHEA:12705"/>
        <dbReference type="Rhea" id="RHEA-COMP:12143"/>
        <dbReference type="Rhea" id="RHEA-COMP:12144"/>
        <dbReference type="ChEBI" id="CHEBI:57856"/>
        <dbReference type="ChEBI" id="CHEBI:59789"/>
        <dbReference type="ChEBI" id="CHEBI:90596"/>
        <dbReference type="ChEBI" id="CHEBI:90598"/>
        <dbReference type="EC" id="2.1.1.77"/>
    </reaction>
</comment>
<dbReference type="PANTHER" id="PTHR11579:SF0">
    <property type="entry name" value="PROTEIN-L-ISOASPARTATE(D-ASPARTATE) O-METHYLTRANSFERASE"/>
    <property type="match status" value="1"/>
</dbReference>
<evidence type="ECO:0000256" key="4">
    <source>
        <dbReference type="ARBA" id="ARBA00022603"/>
    </source>
</evidence>
<dbReference type="STRING" id="1075417.SAMN05421823_10588"/>
<organism evidence="8 9">
    <name type="scientific">Catalinimonas alkaloidigena</name>
    <dbReference type="NCBI Taxonomy" id="1075417"/>
    <lineage>
        <taxon>Bacteria</taxon>
        <taxon>Pseudomonadati</taxon>
        <taxon>Bacteroidota</taxon>
        <taxon>Cytophagia</taxon>
        <taxon>Cytophagales</taxon>
        <taxon>Catalimonadaceae</taxon>
        <taxon>Catalinimonas</taxon>
    </lineage>
</organism>
<dbReference type="GO" id="GO:0032259">
    <property type="term" value="P:methylation"/>
    <property type="evidence" value="ECO:0007669"/>
    <property type="project" value="UniProtKB-KW"/>
</dbReference>
<dbReference type="HAMAP" id="MF_00090">
    <property type="entry name" value="PIMT"/>
    <property type="match status" value="1"/>
</dbReference>
<evidence type="ECO:0000256" key="3">
    <source>
        <dbReference type="ARBA" id="ARBA00022490"/>
    </source>
</evidence>
<dbReference type="GO" id="GO:0005737">
    <property type="term" value="C:cytoplasm"/>
    <property type="evidence" value="ECO:0007669"/>
    <property type="project" value="UniProtKB-SubCell"/>
</dbReference>